<dbReference type="GO" id="GO:0003700">
    <property type="term" value="F:DNA-binding transcription factor activity"/>
    <property type="evidence" value="ECO:0007669"/>
    <property type="project" value="InterPro"/>
</dbReference>
<dbReference type="Gene3D" id="1.10.10.10">
    <property type="entry name" value="Winged helix-like DNA-binding domain superfamily/Winged helix DNA-binding domain"/>
    <property type="match status" value="1"/>
</dbReference>
<evidence type="ECO:0000313" key="1">
    <source>
        <dbReference type="EMBL" id="QEH61991.1"/>
    </source>
</evidence>
<dbReference type="KEGG" id="schi:SCHIN_v1c07960"/>
<dbReference type="RefSeq" id="WP_166508364.1">
    <property type="nucleotide sequence ID" value="NZ_CP043026.1"/>
</dbReference>
<dbReference type="GO" id="GO:1901135">
    <property type="term" value="P:carbohydrate derivative metabolic process"/>
    <property type="evidence" value="ECO:0007669"/>
    <property type="project" value="InterPro"/>
</dbReference>
<dbReference type="EMBL" id="CP043026">
    <property type="protein sequence ID" value="QEH61991.1"/>
    <property type="molecule type" value="Genomic_DNA"/>
</dbReference>
<dbReference type="GO" id="GO:0097367">
    <property type="term" value="F:carbohydrate derivative binding"/>
    <property type="evidence" value="ECO:0007669"/>
    <property type="project" value="InterPro"/>
</dbReference>
<dbReference type="InterPro" id="IPR047640">
    <property type="entry name" value="RpiR-like"/>
</dbReference>
<dbReference type="InterPro" id="IPR036388">
    <property type="entry name" value="WH-like_DNA-bd_sf"/>
</dbReference>
<reference evidence="1 2" key="1">
    <citation type="submission" date="2019-08" db="EMBL/GenBank/DDBJ databases">
        <title>Complete genome sequence of Spiroplasma chinense CCH (DSM 19755).</title>
        <authorList>
            <person name="Shen H.-Y."/>
            <person name="Lin Y.-C."/>
            <person name="Chou L."/>
            <person name="Kuo C.-H."/>
        </authorList>
    </citation>
    <scope>NUCLEOTIDE SEQUENCE [LARGE SCALE GENOMIC DNA]</scope>
    <source>
        <strain evidence="1 2">CCH</strain>
    </source>
</reference>
<dbReference type="Gene3D" id="3.40.50.10490">
    <property type="entry name" value="Glucose-6-phosphate isomerase like protein, domain 1"/>
    <property type="match status" value="1"/>
</dbReference>
<sequence length="251" mass="29136">MFISIKEKLTLVKNNDTNPTHSLIAQYLLDCIEKGETPKSKACAEYAFCSESVLTAFSKKYGYDGFKELAVRVKVETEYYDFGTIHKSGDTSKKDDYRNIIESSLQIIDQQDKEIESLIELIKKSNKIGVLSCYQQYFNSELFVSELQLLGYNAQINYQRKSNPSIFKEINDNDLFVIVGFGLDNQYLVNYYNLIKEKTDNIVVICSRSQKHKFDTYKEMIIVDYSERTSILDSTRSVLIMYLFSKIIYKL</sequence>
<gene>
    <name evidence="1" type="ORF">SCHIN_v1c07960</name>
</gene>
<dbReference type="SUPFAM" id="SSF46689">
    <property type="entry name" value="Homeodomain-like"/>
    <property type="match status" value="1"/>
</dbReference>
<dbReference type="Proteomes" id="UP000323144">
    <property type="component" value="Chromosome"/>
</dbReference>
<dbReference type="InterPro" id="IPR009057">
    <property type="entry name" value="Homeodomain-like_sf"/>
</dbReference>
<dbReference type="SUPFAM" id="SSF53697">
    <property type="entry name" value="SIS domain"/>
    <property type="match status" value="1"/>
</dbReference>
<organism evidence="1 2">
    <name type="scientific">Spiroplasma chinense</name>
    <dbReference type="NCBI Taxonomy" id="216932"/>
    <lineage>
        <taxon>Bacteria</taxon>
        <taxon>Bacillati</taxon>
        <taxon>Mycoplasmatota</taxon>
        <taxon>Mollicutes</taxon>
        <taxon>Entomoplasmatales</taxon>
        <taxon>Spiroplasmataceae</taxon>
        <taxon>Spiroplasma</taxon>
    </lineage>
</organism>
<keyword evidence="2" id="KW-1185">Reference proteome</keyword>
<proteinExistence type="predicted"/>
<dbReference type="AlphaFoldDB" id="A0A5B9Y4M0"/>
<evidence type="ECO:0008006" key="3">
    <source>
        <dbReference type="Google" id="ProtNLM"/>
    </source>
</evidence>
<dbReference type="InterPro" id="IPR046348">
    <property type="entry name" value="SIS_dom_sf"/>
</dbReference>
<protein>
    <recommendedName>
        <fullName evidence="3">HTH rpiR-type domain-containing protein</fullName>
    </recommendedName>
</protein>
<dbReference type="PANTHER" id="PTHR30514:SF21">
    <property type="entry name" value="RPIR-FAMILY TRANSCRIPTIONAL REGULATOR"/>
    <property type="match status" value="1"/>
</dbReference>
<accession>A0A5B9Y4M0</accession>
<dbReference type="GO" id="GO:0003677">
    <property type="term" value="F:DNA binding"/>
    <property type="evidence" value="ECO:0007669"/>
    <property type="project" value="InterPro"/>
</dbReference>
<dbReference type="PANTHER" id="PTHR30514">
    <property type="entry name" value="GLUCOKINASE"/>
    <property type="match status" value="1"/>
</dbReference>
<evidence type="ECO:0000313" key="2">
    <source>
        <dbReference type="Proteomes" id="UP000323144"/>
    </source>
</evidence>
<name>A0A5B9Y4M0_9MOLU</name>